<keyword evidence="5" id="KW-1185">Reference proteome</keyword>
<evidence type="ECO:0000256" key="1">
    <source>
        <dbReference type="ARBA" id="ARBA00023231"/>
    </source>
</evidence>
<evidence type="ECO:0000313" key="5">
    <source>
        <dbReference type="Proteomes" id="UP000011134"/>
    </source>
</evidence>
<keyword evidence="1" id="KW-0535">Nitrogen fixation</keyword>
<reference evidence="4 5" key="1">
    <citation type="submission" date="2012-12" db="EMBL/GenBank/DDBJ databases">
        <title>Genome Assembly of Photobacterium sp. AK15.</title>
        <authorList>
            <person name="Khatri I."/>
            <person name="Vaidya B."/>
            <person name="Srinivas T.N.R."/>
            <person name="Subramanian S."/>
            <person name="Pinnaka A."/>
        </authorList>
    </citation>
    <scope>NUCLEOTIDE SEQUENCE [LARGE SCALE GENOMIC DNA]</scope>
    <source>
        <strain evidence="4 5">AK15</strain>
    </source>
</reference>
<feature type="domain" description="Dinitrogenase iron-molybdenum cofactor biosynthesis" evidence="3">
    <location>
        <begin position="12"/>
        <end position="95"/>
    </location>
</feature>
<dbReference type="InterPro" id="IPR003731">
    <property type="entry name" value="Di-Nase_FeMo-co_biosynth"/>
</dbReference>
<dbReference type="Gene3D" id="3.30.420.130">
    <property type="entry name" value="Dinitrogenase iron-molybdenum cofactor biosynthesis domain"/>
    <property type="match status" value="1"/>
</dbReference>
<sequence>MMSLAIAITPRNEVAGHFGKAAGFLVFNQDGQLIHQFENSGRREIGCKHKKVLQRQLTELGVTEIILGNVGQRSLARLLNSGFTVSRVPSRSPVAMVMSGEIPREALTSPEQGRPCKREKGDCGCGCGSKKKERPAKIGMRMNGKMSMSGLSKLGGVKL</sequence>
<organism evidence="4 5">
    <name type="scientific">Photobacterium marinum</name>
    <dbReference type="NCBI Taxonomy" id="1056511"/>
    <lineage>
        <taxon>Bacteria</taxon>
        <taxon>Pseudomonadati</taxon>
        <taxon>Pseudomonadota</taxon>
        <taxon>Gammaproteobacteria</taxon>
        <taxon>Vibrionales</taxon>
        <taxon>Vibrionaceae</taxon>
        <taxon>Photobacterium</taxon>
    </lineage>
</organism>
<dbReference type="PATRIC" id="fig|1056511.3.peg.2629"/>
<dbReference type="SUPFAM" id="SSF53146">
    <property type="entry name" value="Nitrogenase accessory factor-like"/>
    <property type="match status" value="1"/>
</dbReference>
<evidence type="ECO:0000313" key="4">
    <source>
        <dbReference type="EMBL" id="ELR65349.1"/>
    </source>
</evidence>
<gene>
    <name evidence="4" type="ORF">C942_01136</name>
</gene>
<dbReference type="Proteomes" id="UP000011134">
    <property type="component" value="Unassembled WGS sequence"/>
</dbReference>
<dbReference type="Pfam" id="PF02579">
    <property type="entry name" value="Nitro_FeMo-Co"/>
    <property type="match status" value="1"/>
</dbReference>
<dbReference type="InterPro" id="IPR036105">
    <property type="entry name" value="DiNase_FeMo-co_biosyn_sf"/>
</dbReference>
<name>L8JCU8_9GAMM</name>
<feature type="region of interest" description="Disordered" evidence="2">
    <location>
        <begin position="107"/>
        <end position="159"/>
    </location>
</feature>
<comment type="caution">
    <text evidence="4">The sequence shown here is derived from an EMBL/GenBank/DDBJ whole genome shotgun (WGS) entry which is preliminary data.</text>
</comment>
<dbReference type="AlphaFoldDB" id="L8JCU8"/>
<dbReference type="RefSeq" id="WP_007466364.1">
    <property type="nucleotide sequence ID" value="NZ_AMZO01000019.1"/>
</dbReference>
<evidence type="ECO:0000256" key="2">
    <source>
        <dbReference type="SAM" id="MobiDB-lite"/>
    </source>
</evidence>
<accession>L8JCU8</accession>
<protein>
    <recommendedName>
        <fullName evidence="3">Dinitrogenase iron-molybdenum cofactor biosynthesis domain-containing protein</fullName>
    </recommendedName>
</protein>
<evidence type="ECO:0000259" key="3">
    <source>
        <dbReference type="Pfam" id="PF02579"/>
    </source>
</evidence>
<proteinExistence type="predicted"/>
<dbReference type="EMBL" id="AMZO01000019">
    <property type="protein sequence ID" value="ELR65349.1"/>
    <property type="molecule type" value="Genomic_DNA"/>
</dbReference>